<reference evidence="3" key="2">
    <citation type="submission" date="2020-02" db="EMBL/GenBank/DDBJ databases">
        <authorList>
            <person name="Gilchrist C.L.M."/>
            <person name="Chooi Y.-H."/>
        </authorList>
    </citation>
    <scope>NUCLEOTIDE SEQUENCE</scope>
    <source>
        <strain evidence="3">MST-FP2251</strain>
    </source>
</reference>
<organism evidence="3 4">
    <name type="scientific">Aspergillus nanangensis</name>
    <dbReference type="NCBI Taxonomy" id="2582783"/>
    <lineage>
        <taxon>Eukaryota</taxon>
        <taxon>Fungi</taxon>
        <taxon>Dikarya</taxon>
        <taxon>Ascomycota</taxon>
        <taxon>Pezizomycotina</taxon>
        <taxon>Eurotiomycetes</taxon>
        <taxon>Eurotiomycetidae</taxon>
        <taxon>Eurotiales</taxon>
        <taxon>Aspergillaceae</taxon>
        <taxon>Aspergillus</taxon>
        <taxon>Aspergillus subgen. Circumdati</taxon>
    </lineage>
</organism>
<protein>
    <recommendedName>
        <fullName evidence="2">Nephrocystin 3-like N-terminal domain-containing protein</fullName>
    </recommendedName>
</protein>
<dbReference type="PANTHER" id="PTHR10039">
    <property type="entry name" value="AMELOGENIN"/>
    <property type="match status" value="1"/>
</dbReference>
<evidence type="ECO:0000256" key="1">
    <source>
        <dbReference type="ARBA" id="ARBA00022737"/>
    </source>
</evidence>
<reference evidence="3" key="1">
    <citation type="journal article" date="2019" name="Beilstein J. Org. Chem.">
        <title>Nanangenines: drimane sesquiterpenoids as the dominant metabolite cohort of a novel Australian fungus, Aspergillus nanangensis.</title>
        <authorList>
            <person name="Lacey H.J."/>
            <person name="Gilchrist C.L.M."/>
            <person name="Crombie A."/>
            <person name="Kalaitzis J.A."/>
            <person name="Vuong D."/>
            <person name="Rutledge P.J."/>
            <person name="Turner P."/>
            <person name="Pitt J.I."/>
            <person name="Lacey E."/>
            <person name="Chooi Y.H."/>
            <person name="Piggott A.M."/>
        </authorList>
    </citation>
    <scope>NUCLEOTIDE SEQUENCE</scope>
    <source>
        <strain evidence="3">MST-FP2251</strain>
    </source>
</reference>
<keyword evidence="1" id="KW-0677">Repeat</keyword>
<dbReference type="InterPro" id="IPR056884">
    <property type="entry name" value="NPHP3-like_N"/>
</dbReference>
<accession>A0AAD4CQC9</accession>
<evidence type="ECO:0000313" key="3">
    <source>
        <dbReference type="EMBL" id="KAF9890746.1"/>
    </source>
</evidence>
<dbReference type="Pfam" id="PF24883">
    <property type="entry name" value="NPHP3_N"/>
    <property type="match status" value="1"/>
</dbReference>
<dbReference type="PANTHER" id="PTHR10039:SF15">
    <property type="entry name" value="NACHT DOMAIN-CONTAINING PROTEIN"/>
    <property type="match status" value="1"/>
</dbReference>
<evidence type="ECO:0000313" key="4">
    <source>
        <dbReference type="Proteomes" id="UP001194746"/>
    </source>
</evidence>
<dbReference type="AlphaFoldDB" id="A0AAD4CQC9"/>
<feature type="domain" description="Nephrocystin 3-like N-terminal" evidence="2">
    <location>
        <begin position="159"/>
        <end position="261"/>
    </location>
</feature>
<dbReference type="Proteomes" id="UP001194746">
    <property type="component" value="Unassembled WGS sequence"/>
</dbReference>
<proteinExistence type="predicted"/>
<evidence type="ECO:0000259" key="2">
    <source>
        <dbReference type="Pfam" id="PF24883"/>
    </source>
</evidence>
<gene>
    <name evidence="3" type="ORF">FE257_005614</name>
</gene>
<keyword evidence="4" id="KW-1185">Reference proteome</keyword>
<dbReference type="EMBL" id="VCAU01000024">
    <property type="protein sequence ID" value="KAF9890746.1"/>
    <property type="molecule type" value="Genomic_DNA"/>
</dbReference>
<sequence>MAGPLSITASIIAVIQPSTKAAEYTREFADAAGYRDTRLLEMSVTKGILDMLWNVGQGTPDDDGETMANTRMLEEPLNNYSALLMRLEDILAPAKGLKKVGKAFRWPIQKAELSRAVHQEVEALENQHRNEEMREIIRWLSPLNFAAKHLDVFARHQEGTGQWLLNDDRFVEWERGSSQIMWCPGVSGAGNTYFASIALDCLRVSSKDDDDMAVVGIYCDYEEFSQQSTAKYIASLLQQLIIQCPSIPDPTKRTYNERSIARRGHLRAFQDIWICWWDGSDVNAHTG</sequence>
<name>A0AAD4CQC9_ASPNN</name>
<comment type="caution">
    <text evidence="3">The sequence shown here is derived from an EMBL/GenBank/DDBJ whole genome shotgun (WGS) entry which is preliminary data.</text>
</comment>